<dbReference type="PROSITE" id="PS50835">
    <property type="entry name" value="IG_LIKE"/>
    <property type="match status" value="2"/>
</dbReference>
<dbReference type="InterPro" id="IPR007110">
    <property type="entry name" value="Ig-like_dom"/>
</dbReference>
<sequence length="774" mass="87088">MKAIIAIGIITLCLISGQVLCFRLIGCSGGSVMFKCMNSNQNKSYDHYKGRFFCRNRDCTTGINTEIQHRWDYNGRFALYDDENSRFFTVFIRNLSREDDGTYTCGNNQKWSHDVTLVVNRTSSSCGTSVIRSANISQTITIHCKYDHGFKKHTKVFYSLNIDPVIVLNSSQSSQSSEEKFILSDSHKDHFNVTIRNISTADDGVYLCGVERDQSDKKPSQTSITHITFIKEISLNVYGQITSVQVEAYISKSVFIKCKFPQKFKGNKKFIQKDSSEKIPVDEQNKWVFHGKFHMFDDTSEGLLKVFISDLTAADEATYRCGVNIAENHLFTEIKLTVSQVDHFFASSKSSAVVGESVKLSCSYPEKHNETKHICKENNEKICQIISSSEKQRFEFSDSAAGVFTVIISNVRLTDAGVYWCGAETRHKHLTSVSLTNKHQLTLTMPPVIRREGDSAEIKCPYNANHSKVVQHLCKGKCFNNDAENIIQSDEDHVKKTKISVKNDTELNLFTVTITDLRAEDAGKYWCAVKNVFNLSIDLMIIMKDGITHEASVGGSVSISCKYRNQNQSVFCRGDQPNICVRDGVRVSSDNSINGRFSLTDQTSAGVFTVNISNLTEEDSGKYWCGEEHSGSFIFTEVHLHVNREMTSSDSKNEDHQQKEKSDFPVIAVVSVGLILLALVIVLILFKLKHNKHDTISSDRRESRDHEMAQEESQDSHPESNPLYSTVQLPTNPSDGLLYAAVSFQKHEESPSEATVRFSKDETHCDYASVITAE</sequence>
<dbReference type="SMART" id="SM00408">
    <property type="entry name" value="IGc2"/>
    <property type="match status" value="3"/>
</dbReference>
<dbReference type="GO" id="GO:0004888">
    <property type="term" value="F:transmembrane signaling receptor activity"/>
    <property type="evidence" value="ECO:0007669"/>
    <property type="project" value="TreeGrafter"/>
</dbReference>
<keyword evidence="2 5" id="KW-0812">Transmembrane</keyword>
<evidence type="ECO:0000313" key="9">
    <source>
        <dbReference type="Proteomes" id="UP001187343"/>
    </source>
</evidence>
<dbReference type="InterPro" id="IPR050671">
    <property type="entry name" value="CD300_family_receptors"/>
</dbReference>
<dbReference type="GO" id="GO:0005886">
    <property type="term" value="C:plasma membrane"/>
    <property type="evidence" value="ECO:0007669"/>
    <property type="project" value="TreeGrafter"/>
</dbReference>
<feature type="signal peptide" evidence="6">
    <location>
        <begin position="1"/>
        <end position="21"/>
    </location>
</feature>
<dbReference type="InterPro" id="IPR003598">
    <property type="entry name" value="Ig_sub2"/>
</dbReference>
<keyword evidence="9" id="KW-1185">Reference proteome</keyword>
<evidence type="ECO:0000259" key="7">
    <source>
        <dbReference type="PROSITE" id="PS50835"/>
    </source>
</evidence>
<evidence type="ECO:0000256" key="3">
    <source>
        <dbReference type="ARBA" id="ARBA00023136"/>
    </source>
</evidence>
<gene>
    <name evidence="8" type="ORF">Q8A67_005334</name>
</gene>
<dbReference type="Gene3D" id="2.60.40.10">
    <property type="entry name" value="Immunoglobulins"/>
    <property type="match status" value="6"/>
</dbReference>
<evidence type="ECO:0000256" key="4">
    <source>
        <dbReference type="SAM" id="MobiDB-lite"/>
    </source>
</evidence>
<evidence type="ECO:0000256" key="5">
    <source>
        <dbReference type="SAM" id="Phobius"/>
    </source>
</evidence>
<feature type="compositionally biased region" description="Basic and acidic residues" evidence="4">
    <location>
        <begin position="695"/>
        <end position="718"/>
    </location>
</feature>
<keyword evidence="3 5" id="KW-0472">Membrane</keyword>
<evidence type="ECO:0000256" key="2">
    <source>
        <dbReference type="ARBA" id="ARBA00022692"/>
    </source>
</evidence>
<dbReference type="SMART" id="SM00406">
    <property type="entry name" value="IGv"/>
    <property type="match status" value="5"/>
</dbReference>
<name>A0AA88TVQ1_9TELE</name>
<dbReference type="AlphaFoldDB" id="A0AA88TVQ1"/>
<keyword evidence="5" id="KW-1133">Transmembrane helix</keyword>
<proteinExistence type="predicted"/>
<dbReference type="InterPro" id="IPR036179">
    <property type="entry name" value="Ig-like_dom_sf"/>
</dbReference>
<keyword evidence="6" id="KW-0732">Signal</keyword>
<accession>A0AA88TVQ1</accession>
<comment type="subcellular location">
    <subcellularLocation>
        <location evidence="1">Membrane</location>
    </subcellularLocation>
</comment>
<dbReference type="SMART" id="SM00409">
    <property type="entry name" value="IG"/>
    <property type="match status" value="6"/>
</dbReference>
<dbReference type="InterPro" id="IPR003599">
    <property type="entry name" value="Ig_sub"/>
</dbReference>
<organism evidence="8 9">
    <name type="scientific">Cirrhinus molitorella</name>
    <name type="common">mud carp</name>
    <dbReference type="NCBI Taxonomy" id="172907"/>
    <lineage>
        <taxon>Eukaryota</taxon>
        <taxon>Metazoa</taxon>
        <taxon>Chordata</taxon>
        <taxon>Craniata</taxon>
        <taxon>Vertebrata</taxon>
        <taxon>Euteleostomi</taxon>
        <taxon>Actinopterygii</taxon>
        <taxon>Neopterygii</taxon>
        <taxon>Teleostei</taxon>
        <taxon>Ostariophysi</taxon>
        <taxon>Cypriniformes</taxon>
        <taxon>Cyprinidae</taxon>
        <taxon>Labeoninae</taxon>
        <taxon>Labeonini</taxon>
        <taxon>Cirrhinus</taxon>
    </lineage>
</organism>
<dbReference type="Proteomes" id="UP001187343">
    <property type="component" value="Unassembled WGS sequence"/>
</dbReference>
<dbReference type="InterPro" id="IPR013106">
    <property type="entry name" value="Ig_V-set"/>
</dbReference>
<protein>
    <recommendedName>
        <fullName evidence="7">Ig-like domain-containing protein</fullName>
    </recommendedName>
</protein>
<feature type="chain" id="PRO_5041645216" description="Ig-like domain-containing protein" evidence="6">
    <location>
        <begin position="22"/>
        <end position="774"/>
    </location>
</feature>
<dbReference type="PANTHER" id="PTHR11860:SF118">
    <property type="entry name" value="CMRF35-LIKE MOLECULE 3-RELATED"/>
    <property type="match status" value="1"/>
</dbReference>
<feature type="region of interest" description="Disordered" evidence="4">
    <location>
        <begin position="695"/>
        <end position="728"/>
    </location>
</feature>
<dbReference type="InterPro" id="IPR013783">
    <property type="entry name" value="Ig-like_fold"/>
</dbReference>
<feature type="transmembrane region" description="Helical" evidence="5">
    <location>
        <begin position="664"/>
        <end position="686"/>
    </location>
</feature>
<dbReference type="EMBL" id="JAUYZG010000004">
    <property type="protein sequence ID" value="KAK2909497.1"/>
    <property type="molecule type" value="Genomic_DNA"/>
</dbReference>
<evidence type="ECO:0000256" key="1">
    <source>
        <dbReference type="ARBA" id="ARBA00004370"/>
    </source>
</evidence>
<dbReference type="Pfam" id="PF07686">
    <property type="entry name" value="V-set"/>
    <property type="match status" value="4"/>
</dbReference>
<reference evidence="8" key="1">
    <citation type="submission" date="2023-08" db="EMBL/GenBank/DDBJ databases">
        <title>Chromosome-level Genome Assembly of mud carp (Cirrhinus molitorella).</title>
        <authorList>
            <person name="Liu H."/>
        </authorList>
    </citation>
    <scope>NUCLEOTIDE SEQUENCE</scope>
    <source>
        <strain evidence="8">Prfri</strain>
        <tissue evidence="8">Muscle</tissue>
    </source>
</reference>
<feature type="domain" description="Ig-like" evidence="7">
    <location>
        <begin position="113"/>
        <end position="225"/>
    </location>
</feature>
<evidence type="ECO:0000256" key="6">
    <source>
        <dbReference type="SAM" id="SignalP"/>
    </source>
</evidence>
<evidence type="ECO:0000313" key="8">
    <source>
        <dbReference type="EMBL" id="KAK2909497.1"/>
    </source>
</evidence>
<dbReference type="CDD" id="cd05716">
    <property type="entry name" value="IgV_pIgR_like"/>
    <property type="match status" value="2"/>
</dbReference>
<feature type="domain" description="Ig-like" evidence="7">
    <location>
        <begin position="29"/>
        <end position="105"/>
    </location>
</feature>
<dbReference type="SUPFAM" id="SSF48726">
    <property type="entry name" value="Immunoglobulin"/>
    <property type="match status" value="6"/>
</dbReference>
<comment type="caution">
    <text evidence="8">The sequence shown here is derived from an EMBL/GenBank/DDBJ whole genome shotgun (WGS) entry which is preliminary data.</text>
</comment>
<dbReference type="PANTHER" id="PTHR11860">
    <property type="entry name" value="POLYMERIC-IMMUNOGLOBULIN RECEPTOR"/>
    <property type="match status" value="1"/>
</dbReference>